<dbReference type="EnsemblMetazoa" id="ISCW005264-RA">
    <property type="protein sequence ID" value="ISCW005264-PA"/>
    <property type="gene ID" value="ISCW005264"/>
</dbReference>
<feature type="compositionally biased region" description="Polar residues" evidence="1">
    <location>
        <begin position="64"/>
        <end position="75"/>
    </location>
</feature>
<accession>B7PM31</accession>
<evidence type="ECO:0000313" key="2">
    <source>
        <dbReference type="EMBL" id="EEC07653.1"/>
    </source>
</evidence>
<evidence type="ECO:0000313" key="3">
    <source>
        <dbReference type="EnsemblMetazoa" id="ISCW005264-PA"/>
    </source>
</evidence>
<protein>
    <submittedName>
        <fullName evidence="2 3">Uncharacterized protein</fullName>
    </submittedName>
</protein>
<feature type="region of interest" description="Disordered" evidence="1">
    <location>
        <begin position="59"/>
        <end position="96"/>
    </location>
</feature>
<dbReference type="VEuPathDB" id="VectorBase:ISCI005264"/>
<evidence type="ECO:0000256" key="1">
    <source>
        <dbReference type="SAM" id="MobiDB-lite"/>
    </source>
</evidence>
<reference evidence="3" key="2">
    <citation type="submission" date="2020-05" db="UniProtKB">
        <authorList>
            <consortium name="EnsemblMetazoa"/>
        </authorList>
    </citation>
    <scope>IDENTIFICATION</scope>
    <source>
        <strain evidence="3">wikel</strain>
    </source>
</reference>
<dbReference type="AlphaFoldDB" id="B7PM31"/>
<sequence>MDYETSLINGNCRFSGDGAVPRRPQATRRAGGRVVVHEQKAHHGGRVLAEFNAQWLLEQLPGDQEQQGGHQAQRGTRQDQAPREERKPAPGGRPSH</sequence>
<name>B7PM31_IXOSC</name>
<dbReference type="VEuPathDB" id="VectorBase:ISCW005264"/>
<evidence type="ECO:0000313" key="4">
    <source>
        <dbReference type="Proteomes" id="UP000001555"/>
    </source>
</evidence>
<keyword evidence="4" id="KW-1185">Reference proteome</keyword>
<feature type="compositionally biased region" description="Basic and acidic residues" evidence="1">
    <location>
        <begin position="76"/>
        <end position="88"/>
    </location>
</feature>
<dbReference type="PaxDb" id="6945-B7PM31"/>
<reference evidence="2 4" key="1">
    <citation type="submission" date="2008-03" db="EMBL/GenBank/DDBJ databases">
        <title>Annotation of Ixodes scapularis.</title>
        <authorList>
            <consortium name="Ixodes scapularis Genome Project Consortium"/>
            <person name="Caler E."/>
            <person name="Hannick L.I."/>
            <person name="Bidwell S."/>
            <person name="Joardar V."/>
            <person name="Thiagarajan M."/>
            <person name="Amedeo P."/>
            <person name="Galinsky K.J."/>
            <person name="Schobel S."/>
            <person name="Inman J."/>
            <person name="Hostetler J."/>
            <person name="Miller J."/>
            <person name="Hammond M."/>
            <person name="Megy K."/>
            <person name="Lawson D."/>
            <person name="Kodira C."/>
            <person name="Sutton G."/>
            <person name="Meyer J."/>
            <person name="Hill C.A."/>
            <person name="Birren B."/>
            <person name="Nene V."/>
            <person name="Collins F."/>
            <person name="Alarcon-Chaidez F."/>
            <person name="Wikel S."/>
            <person name="Strausberg R."/>
        </authorList>
    </citation>
    <scope>NUCLEOTIDE SEQUENCE [LARGE SCALE GENOMIC DNA]</scope>
    <source>
        <strain evidence="4">Wikel</strain>
        <strain evidence="2">Wikel colony</strain>
    </source>
</reference>
<dbReference type="HOGENOM" id="CLU_2362042_0_0_1"/>
<dbReference type="EMBL" id="ABJB010870301">
    <property type="status" value="NOT_ANNOTATED_CDS"/>
    <property type="molecule type" value="Genomic_DNA"/>
</dbReference>
<dbReference type="Proteomes" id="UP000001555">
    <property type="component" value="Unassembled WGS sequence"/>
</dbReference>
<gene>
    <name evidence="2" type="ORF">IscW_ISCW005264</name>
</gene>
<dbReference type="EMBL" id="DS745134">
    <property type="protein sequence ID" value="EEC07653.1"/>
    <property type="molecule type" value="Genomic_DNA"/>
</dbReference>
<feature type="region of interest" description="Disordered" evidence="1">
    <location>
        <begin position="14"/>
        <end position="33"/>
    </location>
</feature>
<dbReference type="InParanoid" id="B7PM31"/>
<proteinExistence type="predicted"/>
<organism>
    <name type="scientific">Ixodes scapularis</name>
    <name type="common">Black-legged tick</name>
    <name type="synonym">Deer tick</name>
    <dbReference type="NCBI Taxonomy" id="6945"/>
    <lineage>
        <taxon>Eukaryota</taxon>
        <taxon>Metazoa</taxon>
        <taxon>Ecdysozoa</taxon>
        <taxon>Arthropoda</taxon>
        <taxon>Chelicerata</taxon>
        <taxon>Arachnida</taxon>
        <taxon>Acari</taxon>
        <taxon>Parasitiformes</taxon>
        <taxon>Ixodida</taxon>
        <taxon>Ixodoidea</taxon>
        <taxon>Ixodidae</taxon>
        <taxon>Ixodinae</taxon>
        <taxon>Ixodes</taxon>
    </lineage>
</organism>